<dbReference type="RefSeq" id="WP_221858613.1">
    <property type="nucleotide sequence ID" value="NZ_JAIKTU010000001.1"/>
</dbReference>
<evidence type="ECO:0000313" key="4">
    <source>
        <dbReference type="EMBL" id="MBY0754176.1"/>
    </source>
</evidence>
<gene>
    <name evidence="4" type="ORF">K5V21_01775</name>
</gene>
<dbReference type="Gene3D" id="1.10.357.10">
    <property type="entry name" value="Tetracycline Repressor, domain 2"/>
    <property type="match status" value="1"/>
</dbReference>
<dbReference type="EMBL" id="JAIKTU010000001">
    <property type="protein sequence ID" value="MBY0754176.1"/>
    <property type="molecule type" value="Genomic_DNA"/>
</dbReference>
<comment type="caution">
    <text evidence="4">The sequence shown here is derived from an EMBL/GenBank/DDBJ whole genome shotgun (WGS) entry which is preliminary data.</text>
</comment>
<evidence type="ECO:0000256" key="1">
    <source>
        <dbReference type="ARBA" id="ARBA00023125"/>
    </source>
</evidence>
<dbReference type="PRINTS" id="PR00455">
    <property type="entry name" value="HTHTETR"/>
</dbReference>
<dbReference type="PANTHER" id="PTHR43479:SF11">
    <property type="entry name" value="ACREF_ENVCD OPERON REPRESSOR-RELATED"/>
    <property type="match status" value="1"/>
</dbReference>
<dbReference type="PROSITE" id="PS50977">
    <property type="entry name" value="HTH_TETR_2"/>
    <property type="match status" value="1"/>
</dbReference>
<dbReference type="InterPro" id="IPR009057">
    <property type="entry name" value="Homeodomain-like_sf"/>
</dbReference>
<feature type="domain" description="HTH tetR-type" evidence="3">
    <location>
        <begin position="10"/>
        <end position="70"/>
    </location>
</feature>
<dbReference type="SUPFAM" id="SSF46689">
    <property type="entry name" value="Homeodomain-like"/>
    <property type="match status" value="1"/>
</dbReference>
<reference evidence="4 5" key="1">
    <citation type="journal article" date="2021" name="Cell Host Microbe">
        <title>in vivo commensal control of Clostridioides difficile virulence.</title>
        <authorList>
            <person name="Girinathan B.P."/>
            <person name="Dibenedetto N."/>
            <person name="Worley J.N."/>
            <person name="Peltier J."/>
            <person name="Arrieta-Ortiz M.L."/>
            <person name="Rupa Christinal Immanuel S."/>
            <person name="Lavin R."/>
            <person name="Delaney M.L."/>
            <person name="Cummins C."/>
            <person name="Hoffmann M."/>
            <person name="Luo Y."/>
            <person name="Gonzalez-Escalona N."/>
            <person name="Allard M."/>
            <person name="Onderdonk A.B."/>
            <person name="Gerber G.K."/>
            <person name="Sonenshein A.L."/>
            <person name="Baliga N."/>
            <person name="Dupuy B."/>
            <person name="Bry L."/>
        </authorList>
    </citation>
    <scope>NUCLEOTIDE SEQUENCE [LARGE SCALE GENOMIC DNA]</scope>
    <source>
        <strain evidence="4 5">DSM 599</strain>
    </source>
</reference>
<feature type="DNA-binding region" description="H-T-H motif" evidence="2">
    <location>
        <begin position="33"/>
        <end position="52"/>
    </location>
</feature>
<protein>
    <submittedName>
        <fullName evidence="4">TetR/AcrR family transcriptional regulator</fullName>
    </submittedName>
</protein>
<dbReference type="Proteomes" id="UP001299068">
    <property type="component" value="Unassembled WGS sequence"/>
</dbReference>
<evidence type="ECO:0000313" key="5">
    <source>
        <dbReference type="Proteomes" id="UP001299068"/>
    </source>
</evidence>
<organism evidence="4 5">
    <name type="scientific">Clostridium sardiniense</name>
    <name type="common">Clostridium absonum</name>
    <dbReference type="NCBI Taxonomy" id="29369"/>
    <lineage>
        <taxon>Bacteria</taxon>
        <taxon>Bacillati</taxon>
        <taxon>Bacillota</taxon>
        <taxon>Clostridia</taxon>
        <taxon>Eubacteriales</taxon>
        <taxon>Clostridiaceae</taxon>
        <taxon>Clostridium</taxon>
    </lineage>
</organism>
<sequence>MNQKFFNLPNEKQKAIIDAGYRVFSENKYKKSPMSEISAEAGISKSLLFHYFNNKKEFYLYLYDYGTNLILEVANKESIFNETDFFKLYLQGAKCKLGVFEKHPYLFSFMVRAYYEDEQEVVADIAQRNSSMIQFRDNNFLRNLDRNKFKDDIDIEELFNMITWCVEGYMKEKCKGQPLDLNDLEEGYIKMLDFFKRNSYKEEYLR</sequence>
<name>A0ABS7KTP4_CLOSR</name>
<dbReference type="SUPFAM" id="SSF48498">
    <property type="entry name" value="Tetracyclin repressor-like, C-terminal domain"/>
    <property type="match status" value="1"/>
</dbReference>
<dbReference type="InterPro" id="IPR050624">
    <property type="entry name" value="HTH-type_Tx_Regulator"/>
</dbReference>
<dbReference type="Pfam" id="PF00440">
    <property type="entry name" value="TetR_N"/>
    <property type="match status" value="1"/>
</dbReference>
<keyword evidence="5" id="KW-1185">Reference proteome</keyword>
<proteinExistence type="predicted"/>
<dbReference type="PANTHER" id="PTHR43479">
    <property type="entry name" value="ACREF/ENVCD OPERON REPRESSOR-RELATED"/>
    <property type="match status" value="1"/>
</dbReference>
<keyword evidence="1 2" id="KW-0238">DNA-binding</keyword>
<dbReference type="InterPro" id="IPR036271">
    <property type="entry name" value="Tet_transcr_reg_TetR-rel_C_sf"/>
</dbReference>
<evidence type="ECO:0000256" key="2">
    <source>
        <dbReference type="PROSITE-ProRule" id="PRU00335"/>
    </source>
</evidence>
<dbReference type="InterPro" id="IPR001647">
    <property type="entry name" value="HTH_TetR"/>
</dbReference>
<dbReference type="Gene3D" id="1.10.10.60">
    <property type="entry name" value="Homeodomain-like"/>
    <property type="match status" value="1"/>
</dbReference>
<evidence type="ECO:0000259" key="3">
    <source>
        <dbReference type="PROSITE" id="PS50977"/>
    </source>
</evidence>
<accession>A0ABS7KTP4</accession>